<dbReference type="InParanoid" id="K3XTP8"/>
<dbReference type="HOGENOM" id="CLU_3385645_0_0_1"/>
<dbReference type="EnsemblPlants" id="KQL07890">
    <property type="protein sequence ID" value="KQL07890"/>
    <property type="gene ID" value="SETIT_005305mg"/>
</dbReference>
<protein>
    <submittedName>
        <fullName evidence="1">Uncharacterized protein</fullName>
    </submittedName>
</protein>
<evidence type="ECO:0000313" key="1">
    <source>
        <dbReference type="EnsemblPlants" id="KQL07890"/>
    </source>
</evidence>
<dbReference type="Proteomes" id="UP000004995">
    <property type="component" value="Unassembled WGS sequence"/>
</dbReference>
<dbReference type="AlphaFoldDB" id="K3XTP8"/>
<keyword evidence="2" id="KW-1185">Reference proteome</keyword>
<dbReference type="Gramene" id="KQL07890">
    <property type="protein sequence ID" value="KQL07890"/>
    <property type="gene ID" value="SETIT_005305mg"/>
</dbReference>
<name>K3XTP8_SETIT</name>
<proteinExistence type="predicted"/>
<sequence>MLKPFMIMALSLSASVKRIHREGISSSMHVAMY</sequence>
<organism evidence="1 2">
    <name type="scientific">Setaria italica</name>
    <name type="common">Foxtail millet</name>
    <name type="synonym">Panicum italicum</name>
    <dbReference type="NCBI Taxonomy" id="4555"/>
    <lineage>
        <taxon>Eukaryota</taxon>
        <taxon>Viridiplantae</taxon>
        <taxon>Streptophyta</taxon>
        <taxon>Embryophyta</taxon>
        <taxon>Tracheophyta</taxon>
        <taxon>Spermatophyta</taxon>
        <taxon>Magnoliopsida</taxon>
        <taxon>Liliopsida</taxon>
        <taxon>Poales</taxon>
        <taxon>Poaceae</taxon>
        <taxon>PACMAD clade</taxon>
        <taxon>Panicoideae</taxon>
        <taxon>Panicodae</taxon>
        <taxon>Paniceae</taxon>
        <taxon>Cenchrinae</taxon>
        <taxon>Setaria</taxon>
    </lineage>
</organism>
<reference evidence="1" key="2">
    <citation type="submission" date="2018-08" db="UniProtKB">
        <authorList>
            <consortium name="EnsemblPlants"/>
        </authorList>
    </citation>
    <scope>IDENTIFICATION</scope>
    <source>
        <strain evidence="1">Yugu1</strain>
    </source>
</reference>
<evidence type="ECO:0000313" key="2">
    <source>
        <dbReference type="Proteomes" id="UP000004995"/>
    </source>
</evidence>
<reference evidence="2" key="1">
    <citation type="journal article" date="2012" name="Nat. Biotechnol.">
        <title>Reference genome sequence of the model plant Setaria.</title>
        <authorList>
            <person name="Bennetzen J.L."/>
            <person name="Schmutz J."/>
            <person name="Wang H."/>
            <person name="Percifield R."/>
            <person name="Hawkins J."/>
            <person name="Pontaroli A.C."/>
            <person name="Estep M."/>
            <person name="Feng L."/>
            <person name="Vaughn J.N."/>
            <person name="Grimwood J."/>
            <person name="Jenkins J."/>
            <person name="Barry K."/>
            <person name="Lindquist E."/>
            <person name="Hellsten U."/>
            <person name="Deshpande S."/>
            <person name="Wang X."/>
            <person name="Wu X."/>
            <person name="Mitros T."/>
            <person name="Triplett J."/>
            <person name="Yang X."/>
            <person name="Ye C.Y."/>
            <person name="Mauro-Herrera M."/>
            <person name="Wang L."/>
            <person name="Li P."/>
            <person name="Sharma M."/>
            <person name="Sharma R."/>
            <person name="Ronald P.C."/>
            <person name="Panaud O."/>
            <person name="Kellogg E.A."/>
            <person name="Brutnell T.P."/>
            <person name="Doust A.N."/>
            <person name="Tuskan G.A."/>
            <person name="Rokhsar D."/>
            <person name="Devos K.M."/>
        </authorList>
    </citation>
    <scope>NUCLEOTIDE SEQUENCE [LARGE SCALE GENOMIC DNA]</scope>
    <source>
        <strain evidence="2">cv. Yugu1</strain>
    </source>
</reference>
<accession>K3XTP8</accession>
<dbReference type="EMBL" id="AGNK02003384">
    <property type="status" value="NOT_ANNOTATED_CDS"/>
    <property type="molecule type" value="Genomic_DNA"/>
</dbReference>